<keyword evidence="3" id="KW-1185">Reference proteome</keyword>
<feature type="domain" description="Dynein heavy chain tail" evidence="1">
    <location>
        <begin position="12"/>
        <end position="184"/>
    </location>
</feature>
<accession>A0A6V7GYN8</accession>
<reference evidence="2" key="1">
    <citation type="submission" date="2020-07" db="EMBL/GenBank/DDBJ databases">
        <authorList>
            <person name="Nazaruddin N."/>
        </authorList>
    </citation>
    <scope>NUCLEOTIDE SEQUENCE</scope>
</reference>
<dbReference type="AlphaFoldDB" id="A0A6V7GYN8"/>
<dbReference type="EMBL" id="CAJDYZ010003835">
    <property type="protein sequence ID" value="CAD1470564.1"/>
    <property type="molecule type" value="Genomic_DNA"/>
</dbReference>
<feature type="non-terminal residue" evidence="2">
    <location>
        <position position="185"/>
    </location>
</feature>
<comment type="caution">
    <text evidence="2">The sequence shown here is derived from an EMBL/GenBank/DDBJ whole genome shotgun (WGS) entry which is preliminary data.</text>
</comment>
<organism evidence="2 3">
    <name type="scientific">Heterotrigona itama</name>
    <dbReference type="NCBI Taxonomy" id="395501"/>
    <lineage>
        <taxon>Eukaryota</taxon>
        <taxon>Metazoa</taxon>
        <taxon>Ecdysozoa</taxon>
        <taxon>Arthropoda</taxon>
        <taxon>Hexapoda</taxon>
        <taxon>Insecta</taxon>
        <taxon>Pterygota</taxon>
        <taxon>Neoptera</taxon>
        <taxon>Endopterygota</taxon>
        <taxon>Hymenoptera</taxon>
        <taxon>Apocrita</taxon>
        <taxon>Aculeata</taxon>
        <taxon>Apoidea</taxon>
        <taxon>Anthophila</taxon>
        <taxon>Apidae</taxon>
        <taxon>Heterotrigona</taxon>
    </lineage>
</organism>
<name>A0A6V7GYN8_9HYME</name>
<dbReference type="Pfam" id="PF08385">
    <property type="entry name" value="DHC_N1"/>
    <property type="match status" value="1"/>
</dbReference>
<gene>
    <name evidence="2" type="ORF">MHI_LOCUS193499</name>
</gene>
<dbReference type="InterPro" id="IPR013594">
    <property type="entry name" value="Dynein_heavy_tail"/>
</dbReference>
<dbReference type="Proteomes" id="UP000752696">
    <property type="component" value="Unassembled WGS sequence"/>
</dbReference>
<evidence type="ECO:0000313" key="3">
    <source>
        <dbReference type="Proteomes" id="UP000752696"/>
    </source>
</evidence>
<protein>
    <recommendedName>
        <fullName evidence="1">Dynein heavy chain tail domain-containing protein</fullName>
    </recommendedName>
</protein>
<evidence type="ECO:0000313" key="2">
    <source>
        <dbReference type="EMBL" id="CAD1470564.1"/>
    </source>
</evidence>
<proteinExistence type="predicted"/>
<dbReference type="OrthoDB" id="10251809at2759"/>
<sequence length="185" mass="21940">MRKLQKDILPLQIWKLFGEDIQRTKQEVLDEMEEYSSITPYYAGRALNLRLKGAHVQSTREMLEEAVWMPYCNLSKDIYFQHDLLKKSIEDLIIDLHTKWVHEVGENPRAKLDRFLMRRIDESPGLLRCNINPDILNLCREASYWIALKLTIPVQVQIVYDKWETLHFVYESVLAVTIGYNKMIK</sequence>
<evidence type="ECO:0000259" key="1">
    <source>
        <dbReference type="Pfam" id="PF08385"/>
    </source>
</evidence>